<dbReference type="PANTHER" id="PTHR42852">
    <property type="entry name" value="THIOL:DISULFIDE INTERCHANGE PROTEIN DSBE"/>
    <property type="match status" value="1"/>
</dbReference>
<dbReference type="CDD" id="cd02966">
    <property type="entry name" value="TlpA_like_family"/>
    <property type="match status" value="1"/>
</dbReference>
<keyword evidence="6" id="KW-0732">Signal</keyword>
<evidence type="ECO:0000256" key="2">
    <source>
        <dbReference type="ARBA" id="ARBA00022748"/>
    </source>
</evidence>
<evidence type="ECO:0000256" key="4">
    <source>
        <dbReference type="ARBA" id="ARBA00023157"/>
    </source>
</evidence>
<dbReference type="InterPro" id="IPR013766">
    <property type="entry name" value="Thioredoxin_domain"/>
</dbReference>
<evidence type="ECO:0000259" key="7">
    <source>
        <dbReference type="PROSITE" id="PS51352"/>
    </source>
</evidence>
<reference evidence="8" key="1">
    <citation type="submission" date="2020-02" db="EMBL/GenBank/DDBJ databases">
        <authorList>
            <person name="Meier V. D."/>
        </authorList>
    </citation>
    <scope>NUCLEOTIDE SEQUENCE</scope>
    <source>
        <strain evidence="8">AVDCRST_MAG24</strain>
    </source>
</reference>
<proteinExistence type="predicted"/>
<dbReference type="PANTHER" id="PTHR42852:SF6">
    <property type="entry name" value="THIOL:DISULFIDE INTERCHANGE PROTEIN DSBE"/>
    <property type="match status" value="1"/>
</dbReference>
<organism evidence="8">
    <name type="scientific">uncultured Nocardioidaceae bacterium</name>
    <dbReference type="NCBI Taxonomy" id="253824"/>
    <lineage>
        <taxon>Bacteria</taxon>
        <taxon>Bacillati</taxon>
        <taxon>Actinomycetota</taxon>
        <taxon>Actinomycetes</taxon>
        <taxon>Propionibacteriales</taxon>
        <taxon>Nocardioidaceae</taxon>
        <taxon>environmental samples</taxon>
    </lineage>
</organism>
<dbReference type="EMBL" id="CADCUF010000156">
    <property type="protein sequence ID" value="CAA9335035.1"/>
    <property type="molecule type" value="Genomic_DNA"/>
</dbReference>
<dbReference type="AlphaFoldDB" id="A0A6J4LL20"/>
<feature type="domain" description="Thioredoxin" evidence="7">
    <location>
        <begin position="54"/>
        <end position="185"/>
    </location>
</feature>
<dbReference type="PROSITE" id="PS00194">
    <property type="entry name" value="THIOREDOXIN_1"/>
    <property type="match status" value="1"/>
</dbReference>
<dbReference type="GO" id="GO:0030313">
    <property type="term" value="C:cell envelope"/>
    <property type="evidence" value="ECO:0007669"/>
    <property type="project" value="UniProtKB-SubCell"/>
</dbReference>
<sequence length="198" mass="21436">MRRLLLPVAAALALLAAGCTTPQERLEDHVDVDTPELRTLKARAGIDDCPEPERDVTTEAPDVVLRCLGGGPDVALRSVPGPAVINVWAQWCGPCGEELPLFQRLHERAGDRLRVLGIDWQDTQPEGALELARVSGVTYPLVADPAALVSDAWRVNGLPVTVFVDREGRTTVRRALIDDWDELAGLVEDHTGVRVTAG</sequence>
<dbReference type="InterPro" id="IPR050553">
    <property type="entry name" value="Thioredoxin_ResA/DsbE_sf"/>
</dbReference>
<protein>
    <recommendedName>
        <fullName evidence="7">Thioredoxin domain-containing protein</fullName>
    </recommendedName>
</protein>
<dbReference type="GO" id="GO:0016491">
    <property type="term" value="F:oxidoreductase activity"/>
    <property type="evidence" value="ECO:0007669"/>
    <property type="project" value="InterPro"/>
</dbReference>
<dbReference type="GO" id="GO:0017004">
    <property type="term" value="P:cytochrome complex assembly"/>
    <property type="evidence" value="ECO:0007669"/>
    <property type="project" value="UniProtKB-KW"/>
</dbReference>
<dbReference type="SUPFAM" id="SSF52833">
    <property type="entry name" value="Thioredoxin-like"/>
    <property type="match status" value="1"/>
</dbReference>
<name>A0A6J4LL20_9ACTN</name>
<evidence type="ECO:0000256" key="1">
    <source>
        <dbReference type="ARBA" id="ARBA00004196"/>
    </source>
</evidence>
<evidence type="ECO:0000256" key="3">
    <source>
        <dbReference type="ARBA" id="ARBA00022968"/>
    </source>
</evidence>
<keyword evidence="3" id="KW-0735">Signal-anchor</keyword>
<evidence type="ECO:0000256" key="5">
    <source>
        <dbReference type="ARBA" id="ARBA00023284"/>
    </source>
</evidence>
<dbReference type="Pfam" id="PF00578">
    <property type="entry name" value="AhpC-TSA"/>
    <property type="match status" value="1"/>
</dbReference>
<feature type="chain" id="PRO_5038457998" description="Thioredoxin domain-containing protein" evidence="6">
    <location>
        <begin position="23"/>
        <end position="198"/>
    </location>
</feature>
<evidence type="ECO:0000313" key="8">
    <source>
        <dbReference type="EMBL" id="CAA9335035.1"/>
    </source>
</evidence>
<keyword evidence="3" id="KW-0812">Transmembrane</keyword>
<gene>
    <name evidence="8" type="ORF">AVDCRST_MAG24-967</name>
</gene>
<dbReference type="PROSITE" id="PS51257">
    <property type="entry name" value="PROKAR_LIPOPROTEIN"/>
    <property type="match status" value="1"/>
</dbReference>
<dbReference type="InterPro" id="IPR017937">
    <property type="entry name" value="Thioredoxin_CS"/>
</dbReference>
<feature type="signal peptide" evidence="6">
    <location>
        <begin position="1"/>
        <end position="22"/>
    </location>
</feature>
<dbReference type="Gene3D" id="3.40.30.10">
    <property type="entry name" value="Glutaredoxin"/>
    <property type="match status" value="1"/>
</dbReference>
<dbReference type="PROSITE" id="PS51352">
    <property type="entry name" value="THIOREDOXIN_2"/>
    <property type="match status" value="1"/>
</dbReference>
<keyword evidence="2" id="KW-0201">Cytochrome c-type biogenesis</keyword>
<evidence type="ECO:0000256" key="6">
    <source>
        <dbReference type="SAM" id="SignalP"/>
    </source>
</evidence>
<comment type="subcellular location">
    <subcellularLocation>
        <location evidence="1">Cell envelope</location>
    </subcellularLocation>
</comment>
<accession>A0A6J4LL20</accession>
<dbReference type="InterPro" id="IPR036249">
    <property type="entry name" value="Thioredoxin-like_sf"/>
</dbReference>
<dbReference type="GO" id="GO:0016209">
    <property type="term" value="F:antioxidant activity"/>
    <property type="evidence" value="ECO:0007669"/>
    <property type="project" value="InterPro"/>
</dbReference>
<keyword evidence="4" id="KW-1015">Disulfide bond</keyword>
<dbReference type="InterPro" id="IPR000866">
    <property type="entry name" value="AhpC/TSA"/>
</dbReference>
<keyword evidence="5" id="KW-0676">Redox-active center</keyword>